<dbReference type="Proteomes" id="UP000644441">
    <property type="component" value="Unassembled WGS sequence"/>
</dbReference>
<dbReference type="SUPFAM" id="SSF52540">
    <property type="entry name" value="P-loop containing nucleoside triphosphate hydrolases"/>
    <property type="match status" value="1"/>
</dbReference>
<dbReference type="EMBL" id="ARXR01000001">
    <property type="protein sequence ID" value="MBF5051469.1"/>
    <property type="molecule type" value="Genomic_DNA"/>
</dbReference>
<dbReference type="InterPro" id="IPR027417">
    <property type="entry name" value="P-loop_NTPase"/>
</dbReference>
<dbReference type="Pfam" id="PF01656">
    <property type="entry name" value="CbiA"/>
    <property type="match status" value="1"/>
</dbReference>
<protein>
    <submittedName>
        <fullName evidence="2">Cobyrinic acid ac-diamide synthase</fullName>
    </submittedName>
</protein>
<dbReference type="PANTHER" id="PTHR13696:SF96">
    <property type="entry name" value="COBQ_COBB_MIND_PARA NUCLEOTIDE BINDING DOMAIN-CONTAINING PROTEIN"/>
    <property type="match status" value="1"/>
</dbReference>
<evidence type="ECO:0000259" key="1">
    <source>
        <dbReference type="Pfam" id="PF01656"/>
    </source>
</evidence>
<keyword evidence="3" id="KW-1185">Reference proteome</keyword>
<reference evidence="2 3" key="1">
    <citation type="submission" date="2012-09" db="EMBL/GenBank/DDBJ databases">
        <title>Genome Sequence of alkane-degrading Bacterium Alcanivorax venustensis ISO4.</title>
        <authorList>
            <person name="Lai Q."/>
            <person name="Shao Z."/>
        </authorList>
    </citation>
    <scope>NUCLEOTIDE SEQUENCE [LARGE SCALE GENOMIC DNA]</scope>
    <source>
        <strain evidence="2 3">ISO4</strain>
    </source>
</reference>
<dbReference type="PANTHER" id="PTHR13696">
    <property type="entry name" value="P-LOOP CONTAINING NUCLEOSIDE TRIPHOSPHATE HYDROLASE"/>
    <property type="match status" value="1"/>
</dbReference>
<dbReference type="InterPro" id="IPR050678">
    <property type="entry name" value="DNA_Partitioning_ATPase"/>
</dbReference>
<proteinExistence type="predicted"/>
<sequence>MARQDDRRLVILVANSKGGCGKTTLATNLAAYFAHSGQAVTLLDLDPQQSATQWVRLREDPRVEALGWPADEPVSLGRLQDQMQKARDVVVIDSPAGMDRHTLDHVLRVSQIVLIPVLPSPIDIRATTRFVQNVMLAPSYQRRPRRLAVIANRARTRTRTYETLRQFLASLKIPYLITLRDAQQYVQSMSHGESMLDQKDPRHQVDQRHWRLIGEWLEVQRHLIQTLPGFR</sequence>
<evidence type="ECO:0000313" key="2">
    <source>
        <dbReference type="EMBL" id="MBF5051469.1"/>
    </source>
</evidence>
<dbReference type="CDD" id="cd02042">
    <property type="entry name" value="ParAB_family"/>
    <property type="match status" value="1"/>
</dbReference>
<accession>A0ABS0ABN6</accession>
<dbReference type="Gene3D" id="3.40.50.300">
    <property type="entry name" value="P-loop containing nucleotide triphosphate hydrolases"/>
    <property type="match status" value="1"/>
</dbReference>
<name>A0ABS0ABN6_9GAMM</name>
<gene>
    <name evidence="2" type="ORF">ISO4_00071</name>
</gene>
<organism evidence="2 3">
    <name type="scientific">Alloalcanivorax venustensis ISO4</name>
    <dbReference type="NCBI Taxonomy" id="1177184"/>
    <lineage>
        <taxon>Bacteria</taxon>
        <taxon>Pseudomonadati</taxon>
        <taxon>Pseudomonadota</taxon>
        <taxon>Gammaproteobacteria</taxon>
        <taxon>Oceanospirillales</taxon>
        <taxon>Alcanivoracaceae</taxon>
        <taxon>Alloalcanivorax</taxon>
    </lineage>
</organism>
<dbReference type="InterPro" id="IPR002586">
    <property type="entry name" value="CobQ/CobB/MinD/ParA_Nub-bd_dom"/>
</dbReference>
<feature type="domain" description="CobQ/CobB/MinD/ParA nucleotide binding" evidence="1">
    <location>
        <begin position="11"/>
        <end position="192"/>
    </location>
</feature>
<comment type="caution">
    <text evidence="2">The sequence shown here is derived from an EMBL/GenBank/DDBJ whole genome shotgun (WGS) entry which is preliminary data.</text>
</comment>
<evidence type="ECO:0000313" key="3">
    <source>
        <dbReference type="Proteomes" id="UP000644441"/>
    </source>
</evidence>